<dbReference type="Pfam" id="PF00263">
    <property type="entry name" value="Secretin"/>
    <property type="match status" value="1"/>
</dbReference>
<accession>A0A518BP92</accession>
<feature type="domain" description="Secretin/TonB short N-terminal" evidence="9">
    <location>
        <begin position="129"/>
        <end position="178"/>
    </location>
</feature>
<dbReference type="GO" id="GO:0019867">
    <property type="term" value="C:outer membrane"/>
    <property type="evidence" value="ECO:0007669"/>
    <property type="project" value="InterPro"/>
</dbReference>
<comment type="subcellular location">
    <subcellularLocation>
        <location evidence="1">Membrane</location>
    </subcellularLocation>
</comment>
<dbReference type="PRINTS" id="PR00811">
    <property type="entry name" value="BCTERIALGSPD"/>
</dbReference>
<dbReference type="PANTHER" id="PTHR30604:SF1">
    <property type="entry name" value="DNA UTILIZATION PROTEIN HOFQ"/>
    <property type="match status" value="1"/>
</dbReference>
<organism evidence="10 11">
    <name type="scientific">Engelhardtia mirabilis</name>
    <dbReference type="NCBI Taxonomy" id="2528011"/>
    <lineage>
        <taxon>Bacteria</taxon>
        <taxon>Pseudomonadati</taxon>
        <taxon>Planctomycetota</taxon>
        <taxon>Planctomycetia</taxon>
        <taxon>Planctomycetia incertae sedis</taxon>
        <taxon>Engelhardtia</taxon>
    </lineage>
</organism>
<evidence type="ECO:0000256" key="6">
    <source>
        <dbReference type="RuleBase" id="RU004003"/>
    </source>
</evidence>
<dbReference type="InterPro" id="IPR004846">
    <property type="entry name" value="T2SS/T3SS_dom"/>
</dbReference>
<evidence type="ECO:0000259" key="9">
    <source>
        <dbReference type="SMART" id="SM00965"/>
    </source>
</evidence>
<proteinExistence type="inferred from homology"/>
<feature type="domain" description="Secretin/TonB short N-terminal" evidence="9">
    <location>
        <begin position="53"/>
        <end position="104"/>
    </location>
</feature>
<sequence precursor="true">MKLHHLLVAAAAALPIAAPAFGQAQSPDARVSLRLEGRQLQEVVDFLRDESGANIVILDKEAASDAISLDLTDVPWREALELAAELAGCVVEERTAGVLTLTRPPRVTFSFKDTDLTEVIDAIGKVSGANIVVAPEVSGTLTLRLTNVPWRDALDVAVKTLGYAVVEEGRGIMRVVDPLTLQAQLETRSYQLRYLRPRGNYVPVINSEFVAGSAKAPTGEIEKDFPIIEAMRNALSTGGDLDYVVDQNVLIVRDTAQVHAEIAEMIERLDVEPMQVFVDVKFVSTTNDDLLNLGVDYGDFGPSVGLTMGQIPIKLPFDLGDGGWEDGIIANDSGQGPFTDPLLNAGSTTVVPETIFGALSFTGVTATLRMLQRDTRTQVVQAPKIIALDGREATIFVGETIRYAEAKTEQGQAGGLNLSVVEASGSPVEVGFQLLVVPNIIPGTNSLTMDVIPKETSLSGQGDSSLAPAGFDVFTVGAAGASGSIALPRVRSSTIVTSMLLQSGQTAVIGGLSTDIELNRVSKVPFLGDIPILSFFFKYKEKTKERRSLMVFITPTIVRSAQDTQSILKREMERRTAAYSDELRELIGDEISNANDVQSSLHDPVAPGQDVDLTPFVEPTPGS</sequence>
<dbReference type="Proteomes" id="UP000316921">
    <property type="component" value="Chromosome"/>
</dbReference>
<evidence type="ECO:0000256" key="2">
    <source>
        <dbReference type="ARBA" id="ARBA00022448"/>
    </source>
</evidence>
<feature type="signal peptide" evidence="8">
    <location>
        <begin position="1"/>
        <end position="24"/>
    </location>
</feature>
<gene>
    <name evidence="10" type="primary">pilQ</name>
    <name evidence="10" type="ORF">Pla133_39020</name>
</gene>
<dbReference type="KEGG" id="pbap:Pla133_39020"/>
<dbReference type="SMART" id="SM00965">
    <property type="entry name" value="STN"/>
    <property type="match status" value="2"/>
</dbReference>
<dbReference type="GO" id="GO:0009306">
    <property type="term" value="P:protein secretion"/>
    <property type="evidence" value="ECO:0007669"/>
    <property type="project" value="InterPro"/>
</dbReference>
<keyword evidence="11" id="KW-1185">Reference proteome</keyword>
<reference evidence="10 11" key="1">
    <citation type="submission" date="2019-02" db="EMBL/GenBank/DDBJ databases">
        <title>Deep-cultivation of Planctomycetes and their phenomic and genomic characterization uncovers novel biology.</title>
        <authorList>
            <person name="Wiegand S."/>
            <person name="Jogler M."/>
            <person name="Boedeker C."/>
            <person name="Pinto D."/>
            <person name="Vollmers J."/>
            <person name="Rivas-Marin E."/>
            <person name="Kohn T."/>
            <person name="Peeters S.H."/>
            <person name="Heuer A."/>
            <person name="Rast P."/>
            <person name="Oberbeckmann S."/>
            <person name="Bunk B."/>
            <person name="Jeske O."/>
            <person name="Meyerdierks A."/>
            <person name="Storesund J.E."/>
            <person name="Kallscheuer N."/>
            <person name="Luecker S."/>
            <person name="Lage O.M."/>
            <person name="Pohl T."/>
            <person name="Merkel B.J."/>
            <person name="Hornburger P."/>
            <person name="Mueller R.-W."/>
            <person name="Bruemmer F."/>
            <person name="Labrenz M."/>
            <person name="Spormann A.M."/>
            <person name="Op den Camp H."/>
            <person name="Overmann J."/>
            <person name="Amann R."/>
            <person name="Jetten M.S.M."/>
            <person name="Mascher T."/>
            <person name="Medema M.H."/>
            <person name="Devos D.P."/>
            <person name="Kaster A.-K."/>
            <person name="Ovreas L."/>
            <person name="Rohde M."/>
            <person name="Galperin M.Y."/>
            <person name="Jogler C."/>
        </authorList>
    </citation>
    <scope>NUCLEOTIDE SEQUENCE [LARGE SCALE GENOMIC DNA]</scope>
    <source>
        <strain evidence="10 11">Pla133</strain>
    </source>
</reference>
<keyword evidence="3" id="KW-0812">Transmembrane</keyword>
<dbReference type="Gene3D" id="3.30.1370.130">
    <property type="match status" value="2"/>
</dbReference>
<dbReference type="InterPro" id="IPR038591">
    <property type="entry name" value="NolW-like_sf"/>
</dbReference>
<protein>
    <submittedName>
        <fullName evidence="10">Type IV pilus biogenesis and competence protein PilQ</fullName>
    </submittedName>
</protein>
<evidence type="ECO:0000256" key="5">
    <source>
        <dbReference type="ARBA" id="ARBA00023237"/>
    </source>
</evidence>
<comment type="similarity">
    <text evidence="6">Belongs to the bacterial secretin family.</text>
</comment>
<evidence type="ECO:0000256" key="4">
    <source>
        <dbReference type="ARBA" id="ARBA00023136"/>
    </source>
</evidence>
<evidence type="ECO:0000313" key="11">
    <source>
        <dbReference type="Proteomes" id="UP000316921"/>
    </source>
</evidence>
<evidence type="ECO:0000256" key="1">
    <source>
        <dbReference type="ARBA" id="ARBA00004370"/>
    </source>
</evidence>
<dbReference type="AlphaFoldDB" id="A0A518BP92"/>
<feature type="region of interest" description="Disordered" evidence="7">
    <location>
        <begin position="597"/>
        <end position="623"/>
    </location>
</feature>
<keyword evidence="4" id="KW-0472">Membrane</keyword>
<name>A0A518BP92_9BACT</name>
<dbReference type="InterPro" id="IPR001775">
    <property type="entry name" value="GspD/PilQ"/>
</dbReference>
<evidence type="ECO:0000313" key="10">
    <source>
        <dbReference type="EMBL" id="QDU68799.1"/>
    </source>
</evidence>
<dbReference type="InterPro" id="IPR011662">
    <property type="entry name" value="Secretin/TonB_short_N"/>
</dbReference>
<dbReference type="RefSeq" id="WP_145068124.1">
    <property type="nucleotide sequence ID" value="NZ_CP036287.1"/>
</dbReference>
<keyword evidence="8" id="KW-0732">Signal</keyword>
<evidence type="ECO:0000256" key="8">
    <source>
        <dbReference type="SAM" id="SignalP"/>
    </source>
</evidence>
<dbReference type="Pfam" id="PF21305">
    <property type="entry name" value="type_II_gspD_N0"/>
    <property type="match status" value="1"/>
</dbReference>
<dbReference type="PANTHER" id="PTHR30604">
    <property type="entry name" value="PROTEIN TRANSPORT PROTEIN HOFQ"/>
    <property type="match status" value="1"/>
</dbReference>
<evidence type="ECO:0000256" key="3">
    <source>
        <dbReference type="ARBA" id="ARBA00022692"/>
    </source>
</evidence>
<dbReference type="Gene3D" id="3.30.1370.120">
    <property type="match status" value="1"/>
</dbReference>
<dbReference type="InterPro" id="IPR051808">
    <property type="entry name" value="Type_IV_pilus_biogenesis"/>
</dbReference>
<evidence type="ECO:0000256" key="7">
    <source>
        <dbReference type="SAM" id="MobiDB-lite"/>
    </source>
</evidence>
<dbReference type="InterPro" id="IPR049371">
    <property type="entry name" value="GspD-like_N0"/>
</dbReference>
<keyword evidence="5" id="KW-0998">Cell outer membrane</keyword>
<feature type="chain" id="PRO_5022157692" evidence="8">
    <location>
        <begin position="25"/>
        <end position="623"/>
    </location>
</feature>
<keyword evidence="2" id="KW-0813">Transport</keyword>
<dbReference type="EMBL" id="CP036287">
    <property type="protein sequence ID" value="QDU68799.1"/>
    <property type="molecule type" value="Genomic_DNA"/>
</dbReference>